<organism evidence="10 11">
    <name type="scientific">Rhamnella rubrinervis</name>
    <dbReference type="NCBI Taxonomy" id="2594499"/>
    <lineage>
        <taxon>Eukaryota</taxon>
        <taxon>Viridiplantae</taxon>
        <taxon>Streptophyta</taxon>
        <taxon>Embryophyta</taxon>
        <taxon>Tracheophyta</taxon>
        <taxon>Spermatophyta</taxon>
        <taxon>Magnoliopsida</taxon>
        <taxon>eudicotyledons</taxon>
        <taxon>Gunneridae</taxon>
        <taxon>Pentapetalae</taxon>
        <taxon>rosids</taxon>
        <taxon>fabids</taxon>
        <taxon>Rosales</taxon>
        <taxon>Rhamnaceae</taxon>
        <taxon>rhamnoid group</taxon>
        <taxon>Rhamneae</taxon>
        <taxon>Rhamnella</taxon>
    </lineage>
</organism>
<keyword evidence="11" id="KW-1185">Reference proteome</keyword>
<dbReference type="InterPro" id="IPR000719">
    <property type="entry name" value="Prot_kinase_dom"/>
</dbReference>
<feature type="domain" description="Protein kinase" evidence="9">
    <location>
        <begin position="1"/>
        <end position="218"/>
    </location>
</feature>
<keyword evidence="6" id="KW-0067">ATP-binding</keyword>
<gene>
    <name evidence="10" type="ORF">FNV43_RR04145</name>
</gene>
<keyword evidence="5" id="KW-0418">Kinase</keyword>
<evidence type="ECO:0000256" key="2">
    <source>
        <dbReference type="ARBA" id="ARBA00022527"/>
    </source>
</evidence>
<evidence type="ECO:0000313" key="10">
    <source>
        <dbReference type="EMBL" id="KAF3453704.1"/>
    </source>
</evidence>
<dbReference type="InterPro" id="IPR011009">
    <property type="entry name" value="Kinase-like_dom_sf"/>
</dbReference>
<name>A0A8K0HLA5_9ROSA</name>
<dbReference type="GO" id="GO:0005524">
    <property type="term" value="F:ATP binding"/>
    <property type="evidence" value="ECO:0007669"/>
    <property type="project" value="UniProtKB-KW"/>
</dbReference>
<evidence type="ECO:0000256" key="8">
    <source>
        <dbReference type="ARBA" id="ARBA00048679"/>
    </source>
</evidence>
<evidence type="ECO:0000256" key="3">
    <source>
        <dbReference type="ARBA" id="ARBA00022679"/>
    </source>
</evidence>
<evidence type="ECO:0000313" key="11">
    <source>
        <dbReference type="Proteomes" id="UP000796880"/>
    </source>
</evidence>
<dbReference type="Gene3D" id="3.30.200.20">
    <property type="entry name" value="Phosphorylase Kinase, domain 1"/>
    <property type="match status" value="1"/>
</dbReference>
<comment type="catalytic activity">
    <reaction evidence="8">
        <text>L-seryl-[protein] + ATP = O-phospho-L-seryl-[protein] + ADP + H(+)</text>
        <dbReference type="Rhea" id="RHEA:17989"/>
        <dbReference type="Rhea" id="RHEA-COMP:9863"/>
        <dbReference type="Rhea" id="RHEA-COMP:11604"/>
        <dbReference type="ChEBI" id="CHEBI:15378"/>
        <dbReference type="ChEBI" id="CHEBI:29999"/>
        <dbReference type="ChEBI" id="CHEBI:30616"/>
        <dbReference type="ChEBI" id="CHEBI:83421"/>
        <dbReference type="ChEBI" id="CHEBI:456216"/>
        <dbReference type="EC" id="2.7.11.1"/>
    </reaction>
</comment>
<dbReference type="AlphaFoldDB" id="A0A8K0HLA5"/>
<dbReference type="PANTHER" id="PTHR45637">
    <property type="entry name" value="FLIPPASE KINASE 1-RELATED"/>
    <property type="match status" value="1"/>
</dbReference>
<dbReference type="SUPFAM" id="SSF56112">
    <property type="entry name" value="Protein kinase-like (PK-like)"/>
    <property type="match status" value="1"/>
</dbReference>
<keyword evidence="2" id="KW-0723">Serine/threonine-protein kinase</keyword>
<proteinExistence type="predicted"/>
<accession>A0A8K0HLA5</accession>
<evidence type="ECO:0000256" key="4">
    <source>
        <dbReference type="ARBA" id="ARBA00022741"/>
    </source>
</evidence>
<evidence type="ECO:0000256" key="7">
    <source>
        <dbReference type="ARBA" id="ARBA00047899"/>
    </source>
</evidence>
<reference evidence="10" key="1">
    <citation type="submission" date="2020-03" db="EMBL/GenBank/DDBJ databases">
        <title>A high-quality chromosome-level genome assembly of a woody plant with both climbing and erect habits, Rhamnella rubrinervis.</title>
        <authorList>
            <person name="Lu Z."/>
            <person name="Yang Y."/>
            <person name="Zhu X."/>
            <person name="Sun Y."/>
        </authorList>
    </citation>
    <scope>NUCLEOTIDE SEQUENCE</scope>
    <source>
        <strain evidence="10">BYM</strain>
        <tissue evidence="10">Leaf</tissue>
    </source>
</reference>
<evidence type="ECO:0000256" key="1">
    <source>
        <dbReference type="ARBA" id="ARBA00012513"/>
    </source>
</evidence>
<evidence type="ECO:0000256" key="6">
    <source>
        <dbReference type="ARBA" id="ARBA00022840"/>
    </source>
</evidence>
<keyword evidence="4" id="KW-0547">Nucleotide-binding</keyword>
<dbReference type="Pfam" id="PF00069">
    <property type="entry name" value="Pkinase"/>
    <property type="match status" value="1"/>
</dbReference>
<dbReference type="Gene3D" id="1.10.510.10">
    <property type="entry name" value="Transferase(Phosphotransferase) domain 1"/>
    <property type="match status" value="1"/>
</dbReference>
<dbReference type="SMART" id="SM00220">
    <property type="entry name" value="S_TKc"/>
    <property type="match status" value="1"/>
</dbReference>
<dbReference type="EMBL" id="VOIH02000002">
    <property type="protein sequence ID" value="KAF3453704.1"/>
    <property type="molecule type" value="Genomic_DNA"/>
</dbReference>
<dbReference type="EC" id="2.7.11.1" evidence="1"/>
<dbReference type="Proteomes" id="UP000796880">
    <property type="component" value="Unassembled WGS sequence"/>
</dbReference>
<sequence>MVGLPQCFYAMTVVDRGALAITNKLQRADMEKEILSMLDCPHSRLSSKLLTTRVCLVMEFCPGGDLFYAAEMLLALEYLHMMGIVCRDLKPENVLVREDVHIMLSDFDPSSNATSFPSFSLVIRSTFDDHDQQEVDPELVAEPSMSGQSLSLGPKILGTRSYLRARSWGCSGLVDSGCVSLRNVVRRTPFKGENNERTLINILKQRLIPRTRHSSLKV</sequence>
<protein>
    <recommendedName>
        <fullName evidence="1">non-specific serine/threonine protein kinase</fullName>
        <ecNumber evidence="1">2.7.11.1</ecNumber>
    </recommendedName>
</protein>
<comment type="catalytic activity">
    <reaction evidence="7">
        <text>L-threonyl-[protein] + ATP = O-phospho-L-threonyl-[protein] + ADP + H(+)</text>
        <dbReference type="Rhea" id="RHEA:46608"/>
        <dbReference type="Rhea" id="RHEA-COMP:11060"/>
        <dbReference type="Rhea" id="RHEA-COMP:11605"/>
        <dbReference type="ChEBI" id="CHEBI:15378"/>
        <dbReference type="ChEBI" id="CHEBI:30013"/>
        <dbReference type="ChEBI" id="CHEBI:30616"/>
        <dbReference type="ChEBI" id="CHEBI:61977"/>
        <dbReference type="ChEBI" id="CHEBI:456216"/>
        <dbReference type="EC" id="2.7.11.1"/>
    </reaction>
</comment>
<dbReference type="OrthoDB" id="432483at2759"/>
<dbReference type="PROSITE" id="PS50011">
    <property type="entry name" value="PROTEIN_KINASE_DOM"/>
    <property type="match status" value="1"/>
</dbReference>
<keyword evidence="3" id="KW-0808">Transferase</keyword>
<evidence type="ECO:0000259" key="9">
    <source>
        <dbReference type="PROSITE" id="PS50011"/>
    </source>
</evidence>
<evidence type="ECO:0000256" key="5">
    <source>
        <dbReference type="ARBA" id="ARBA00022777"/>
    </source>
</evidence>
<dbReference type="GO" id="GO:0004674">
    <property type="term" value="F:protein serine/threonine kinase activity"/>
    <property type="evidence" value="ECO:0007669"/>
    <property type="project" value="UniProtKB-KW"/>
</dbReference>
<comment type="caution">
    <text evidence="10">The sequence shown here is derived from an EMBL/GenBank/DDBJ whole genome shotgun (WGS) entry which is preliminary data.</text>
</comment>